<feature type="domain" description="DUF1835" evidence="1">
    <location>
        <begin position="57"/>
        <end position="155"/>
    </location>
</feature>
<accession>A0A7I8DQP5</accession>
<evidence type="ECO:0008006" key="5">
    <source>
        <dbReference type="Google" id="ProtNLM"/>
    </source>
</evidence>
<dbReference type="Proteomes" id="UP000515703">
    <property type="component" value="Chromosome"/>
</dbReference>
<dbReference type="Pfam" id="PF12395">
    <property type="entry name" value="DUF3658"/>
    <property type="match status" value="1"/>
</dbReference>
<gene>
    <name evidence="3" type="ORF">bsdcttw_16470</name>
</gene>
<dbReference type="Pfam" id="PF08874">
    <property type="entry name" value="DUF1835"/>
    <property type="match status" value="1"/>
</dbReference>
<name>A0A7I8DQP5_9FIRM</name>
<feature type="domain" description="DUF3658" evidence="2">
    <location>
        <begin position="185"/>
        <end position="275"/>
    </location>
</feature>
<keyword evidence="4" id="KW-1185">Reference proteome</keyword>
<reference evidence="3 4" key="1">
    <citation type="submission" date="2020-08" db="EMBL/GenBank/DDBJ databases">
        <title>Draft genome sequencing of an Anaerocolumna strain isolated from anoxic soil subjected to BSD treatment.</title>
        <authorList>
            <person name="Uek A."/>
            <person name="Tonouchi A."/>
        </authorList>
    </citation>
    <scope>NUCLEOTIDE SEQUENCE [LARGE SCALE GENOMIC DNA]</scope>
    <source>
        <strain evidence="3 4">CTTW</strain>
    </source>
</reference>
<organism evidence="3 4">
    <name type="scientific">Anaerocolumna chitinilytica</name>
    <dbReference type="NCBI Taxonomy" id="1727145"/>
    <lineage>
        <taxon>Bacteria</taxon>
        <taxon>Bacillati</taxon>
        <taxon>Bacillota</taxon>
        <taxon>Clostridia</taxon>
        <taxon>Lachnospirales</taxon>
        <taxon>Lachnospiraceae</taxon>
        <taxon>Anaerocolumna</taxon>
    </lineage>
</organism>
<dbReference type="KEGG" id="acht:bsdcttw_16470"/>
<dbReference type="InterPro" id="IPR022123">
    <property type="entry name" value="DUF3658"/>
</dbReference>
<dbReference type="EMBL" id="AP023368">
    <property type="protein sequence ID" value="BCJ98606.1"/>
    <property type="molecule type" value="Genomic_DNA"/>
</dbReference>
<dbReference type="RefSeq" id="WP_185258925.1">
    <property type="nucleotide sequence ID" value="NZ_AP023368.1"/>
</dbReference>
<proteinExistence type="predicted"/>
<protein>
    <recommendedName>
        <fullName evidence="5">DUF1835 domain-containing protein</fullName>
    </recommendedName>
</protein>
<evidence type="ECO:0000313" key="4">
    <source>
        <dbReference type="Proteomes" id="UP000515703"/>
    </source>
</evidence>
<dbReference type="InterPro" id="IPR014973">
    <property type="entry name" value="DUF1835"/>
</dbReference>
<reference evidence="3 4" key="2">
    <citation type="submission" date="2020-08" db="EMBL/GenBank/DDBJ databases">
        <authorList>
            <person name="Ueki A."/>
            <person name="Tonouchi A."/>
        </authorList>
    </citation>
    <scope>NUCLEOTIDE SEQUENCE [LARGE SCALE GENOMIC DNA]</scope>
    <source>
        <strain evidence="3 4">CTTW</strain>
    </source>
</reference>
<evidence type="ECO:0000259" key="2">
    <source>
        <dbReference type="Pfam" id="PF12395"/>
    </source>
</evidence>
<dbReference type="AlphaFoldDB" id="A0A7I8DQP5"/>
<sequence length="302" mass="33748">MIELTFGESPAGALKLAKSRKQGENVGGAVAVFGGTENEQREAMKPHRWSGMTMEGSSKDVIALTLELDIGDISEVDSDISKRRKMFDNLFTDFPEELERIKKQNQYAMLRLQEAKTSLEPIRMWISTSDPAEMCGMYFICHLMSDSKTPLSVVSIPTQLESDNCIIWYRSTGEVDAEKFGAFVQYEEAVSGLQRSVYAGLWRDLVLENAPLRAIINGCVISVPIEFYDFTLLANISEEPIRIGQVIGKIIGQVPGVGDRLLYLRIEALIQSGEFIKLSVGTGDHPYSVVIKRNDKKSKKFH</sequence>
<evidence type="ECO:0000313" key="3">
    <source>
        <dbReference type="EMBL" id="BCJ98606.1"/>
    </source>
</evidence>
<evidence type="ECO:0000259" key="1">
    <source>
        <dbReference type="Pfam" id="PF08874"/>
    </source>
</evidence>